<dbReference type="Gene3D" id="3.30.559.10">
    <property type="entry name" value="Chloramphenicol acetyltransferase-like domain"/>
    <property type="match status" value="1"/>
</dbReference>
<dbReference type="InterPro" id="IPR042231">
    <property type="entry name" value="Cho/carn_acyl_trans_2"/>
</dbReference>
<proteinExistence type="inferred from homology"/>
<keyword evidence="13" id="KW-1185">Reference proteome</keyword>
<evidence type="ECO:0000256" key="4">
    <source>
        <dbReference type="ARBA" id="ARBA00022692"/>
    </source>
</evidence>
<dbReference type="RefSeq" id="XP_014663774.1">
    <property type="nucleotide sequence ID" value="XM_014808288.1"/>
</dbReference>
<dbReference type="Gene3D" id="6.10.250.1760">
    <property type="match status" value="1"/>
</dbReference>
<organism evidence="13 14">
    <name type="scientific">Priapulus caudatus</name>
    <name type="common">Priapulid worm</name>
    <dbReference type="NCBI Taxonomy" id="37621"/>
    <lineage>
        <taxon>Eukaryota</taxon>
        <taxon>Metazoa</taxon>
        <taxon>Ecdysozoa</taxon>
        <taxon>Scalidophora</taxon>
        <taxon>Priapulida</taxon>
        <taxon>Priapulimorpha</taxon>
        <taxon>Priapulimorphida</taxon>
        <taxon>Priapulidae</taxon>
        <taxon>Priapulus</taxon>
    </lineage>
</organism>
<evidence type="ECO:0000256" key="9">
    <source>
        <dbReference type="ARBA" id="ARBA00023315"/>
    </source>
</evidence>
<evidence type="ECO:0000256" key="8">
    <source>
        <dbReference type="ARBA" id="ARBA00023136"/>
    </source>
</evidence>
<dbReference type="PANTHER" id="PTHR22589:SF31">
    <property type="entry name" value="CARNITINE O-PALMITOYLTRANSFERASE"/>
    <property type="match status" value="1"/>
</dbReference>
<evidence type="ECO:0000256" key="7">
    <source>
        <dbReference type="ARBA" id="ARBA00023098"/>
    </source>
</evidence>
<keyword evidence="6 10" id="KW-1133">Transmembrane helix</keyword>
<dbReference type="Pfam" id="PF16484">
    <property type="entry name" value="CPT_N"/>
    <property type="match status" value="1"/>
</dbReference>
<evidence type="ECO:0000256" key="3">
    <source>
        <dbReference type="ARBA" id="ARBA00022679"/>
    </source>
</evidence>
<dbReference type="Gene3D" id="3.30.559.70">
    <property type="entry name" value="Choline/Carnitine o-acyltransferase, domain 2"/>
    <property type="match status" value="1"/>
</dbReference>
<comment type="subcellular location">
    <subcellularLocation>
        <location evidence="1">Membrane</location>
        <topology evidence="1">Multi-pass membrane protein</topology>
    </subcellularLocation>
</comment>
<accession>A0ABM1DV03</accession>
<keyword evidence="4 10" id="KW-0812">Transmembrane</keyword>
<dbReference type="GeneID" id="106806370"/>
<keyword evidence="5" id="KW-0276">Fatty acid metabolism</keyword>
<evidence type="ECO:0000313" key="13">
    <source>
        <dbReference type="Proteomes" id="UP000695022"/>
    </source>
</evidence>
<keyword evidence="9" id="KW-0012">Acyltransferase</keyword>
<evidence type="ECO:0000259" key="12">
    <source>
        <dbReference type="Pfam" id="PF16484"/>
    </source>
</evidence>
<sequence>MAEAHQAVAFTFQVTHDGLEVDFDHEVIASIWNSGVRSLYKNFQRHWHDLKAGIYPLEPHTLLVCILLSWGLRAGLGIDMSLGSVDHICHLIPWIHFLPVFVLYVSCTISGVLAWIGLILFTRYSLKILFIYQGWMNDPRGKFSMKTKFWAILVRFLKGKNPRLYSYQGSLPKLPLPKLRDTLKRYLISVRPLLNDEDYKNLEQLAMDFEKGIGKRFQRYLWLKSWWATNYVTDWWEDYVYLKGRLPIMVNSNFYIVDAILTKPTNIQAARAANCIHAIFEFRETIEKQEVKPLLVNGLVPLCSAQNERIFNTTRIPGVEKDHLQHWHDSSHIVVFNRGKFFKLPCYRKRDLINQAELEVMFTKILEDQSQPTDGEEHLAVLTAAERTVWAQTRIKYFRKGLNKHSLDVIEKAAFVVSLDEEEFQYDPNDSSQMDQWASHLLHGNCYNVWFDKSFTFIILKNGHVGINVEHSWADAPITAYMWEATLHKDSRVVRYKEDGHCHGTVRDNLPPVTKLKWELPDECVKTIESQLVAAQKLANDVDLKLIIWSEWGKGFIKNCKVSPDAFIQMALQLAYYRDSGEFSLTYEASMTRLYREGRTETVRPVTMESCAFVRAMEDQTTSTGERITLLRAACEVHTQRYKDAMLGKGVDRHLFCLYVVSRYLEEDSKFLEKVLSEPWKLSTSQTPHSQTNKWDFSKTPEYVCAGGGFGPVADDGYGISYIVAGEDCIFFHVSSKLSSPLTNSERMRNNIIRAVGDLRTLFDLTNGK</sequence>
<evidence type="ECO:0000259" key="11">
    <source>
        <dbReference type="Pfam" id="PF00755"/>
    </source>
</evidence>
<evidence type="ECO:0000256" key="1">
    <source>
        <dbReference type="ARBA" id="ARBA00004141"/>
    </source>
</evidence>
<keyword evidence="7" id="KW-0443">Lipid metabolism</keyword>
<dbReference type="InterPro" id="IPR023213">
    <property type="entry name" value="CAT-like_dom_sf"/>
</dbReference>
<dbReference type="InterPro" id="IPR039551">
    <property type="entry name" value="Cho/carn_acyl_trans"/>
</dbReference>
<comment type="similarity">
    <text evidence="2">Belongs to the carnitine/choline acetyltransferase family.</text>
</comment>
<name>A0ABM1DV03_PRICU</name>
<evidence type="ECO:0000256" key="5">
    <source>
        <dbReference type="ARBA" id="ARBA00022832"/>
    </source>
</evidence>
<feature type="transmembrane region" description="Helical" evidence="10">
    <location>
        <begin position="94"/>
        <end position="121"/>
    </location>
</feature>
<dbReference type="InterPro" id="IPR000542">
    <property type="entry name" value="Carn_acyl_trans"/>
</dbReference>
<feature type="domain" description="Carnitine O-palmitoyltransferase N-terminal" evidence="12">
    <location>
        <begin position="1"/>
        <end position="47"/>
    </location>
</feature>
<dbReference type="Proteomes" id="UP000695022">
    <property type="component" value="Unplaced"/>
</dbReference>
<evidence type="ECO:0000256" key="6">
    <source>
        <dbReference type="ARBA" id="ARBA00022989"/>
    </source>
</evidence>
<dbReference type="PROSITE" id="PS00439">
    <property type="entry name" value="ACYLTRANSF_C_1"/>
    <property type="match status" value="1"/>
</dbReference>
<feature type="domain" description="Choline/carnitine acyltransferase" evidence="11">
    <location>
        <begin position="174"/>
        <end position="752"/>
    </location>
</feature>
<dbReference type="SUPFAM" id="SSF52777">
    <property type="entry name" value="CoA-dependent acyltransferases"/>
    <property type="match status" value="2"/>
</dbReference>
<evidence type="ECO:0000313" key="14">
    <source>
        <dbReference type="RefSeq" id="XP_014663774.1"/>
    </source>
</evidence>
<reference evidence="14" key="1">
    <citation type="submission" date="2025-08" db="UniProtKB">
        <authorList>
            <consortium name="RefSeq"/>
        </authorList>
    </citation>
    <scope>IDENTIFICATION</scope>
</reference>
<keyword evidence="8 10" id="KW-0472">Membrane</keyword>
<gene>
    <name evidence="14" type="primary">LOC106806370</name>
</gene>
<dbReference type="InterPro" id="IPR032476">
    <property type="entry name" value="CPT_N"/>
</dbReference>
<evidence type="ECO:0000256" key="2">
    <source>
        <dbReference type="ARBA" id="ARBA00005232"/>
    </source>
</evidence>
<dbReference type="PANTHER" id="PTHR22589">
    <property type="entry name" value="CARNITINE O-ACYLTRANSFERASE"/>
    <property type="match status" value="1"/>
</dbReference>
<keyword evidence="3" id="KW-0808">Transferase</keyword>
<evidence type="ECO:0000256" key="10">
    <source>
        <dbReference type="SAM" id="Phobius"/>
    </source>
</evidence>
<dbReference type="Pfam" id="PF00755">
    <property type="entry name" value="Carn_acyltransf"/>
    <property type="match status" value="1"/>
</dbReference>
<protein>
    <submittedName>
        <fullName evidence="14">Carnitine O-palmitoyltransferase 1, liver isoform-like isoform X1</fullName>
    </submittedName>
</protein>